<feature type="region of interest" description="Disordered" evidence="1">
    <location>
        <begin position="213"/>
        <end position="237"/>
    </location>
</feature>
<protein>
    <submittedName>
        <fullName evidence="2">Uncharacterized protein</fullName>
    </submittedName>
</protein>
<accession>A0A3P6R642</accession>
<evidence type="ECO:0000256" key="1">
    <source>
        <dbReference type="SAM" id="MobiDB-lite"/>
    </source>
</evidence>
<feature type="region of interest" description="Disordered" evidence="1">
    <location>
        <begin position="144"/>
        <end position="171"/>
    </location>
</feature>
<dbReference type="AlphaFoldDB" id="A0A3P6R642"/>
<dbReference type="Proteomes" id="UP000271889">
    <property type="component" value="Unassembled WGS sequence"/>
</dbReference>
<keyword evidence="3" id="KW-1185">Reference proteome</keyword>
<sequence>MKQHPAKSHLYVSGDLAKAFGRVPSIHSPDTSALYEGKPAESEYVASTGNAVQPEEIKAAQIPEKLELDVEREPSEHHYAKPMIVKPNLPPQRMSVIHPNNGQHGYYVQQHRRNYSEQLYRGNDQVDGEPIYARVQRISTNQYHSQAPQQAYPVRSGNAASADRAFSEEEKVNGEIDRMFDFVEQEQDGLSTIGHKTVSERTSAIVKTDAYGNVQGEGHNQLPELPPYPPRPAAPLHLIDPAASQHTNQPIKY</sequence>
<gene>
    <name evidence="2" type="ORF">CGOC_LOCUS3576</name>
</gene>
<dbReference type="OrthoDB" id="5915976at2759"/>
<proteinExistence type="predicted"/>
<feature type="non-terminal residue" evidence="2">
    <location>
        <position position="253"/>
    </location>
</feature>
<evidence type="ECO:0000313" key="2">
    <source>
        <dbReference type="EMBL" id="VDK56239.1"/>
    </source>
</evidence>
<name>A0A3P6R642_CYLGO</name>
<evidence type="ECO:0000313" key="3">
    <source>
        <dbReference type="Proteomes" id="UP000271889"/>
    </source>
</evidence>
<feature type="compositionally biased region" description="Pro residues" evidence="1">
    <location>
        <begin position="224"/>
        <end position="233"/>
    </location>
</feature>
<dbReference type="EMBL" id="UYRV01009103">
    <property type="protein sequence ID" value="VDK56239.1"/>
    <property type="molecule type" value="Genomic_DNA"/>
</dbReference>
<organism evidence="2 3">
    <name type="scientific">Cylicostephanus goldi</name>
    <name type="common">Nematode worm</name>
    <dbReference type="NCBI Taxonomy" id="71465"/>
    <lineage>
        <taxon>Eukaryota</taxon>
        <taxon>Metazoa</taxon>
        <taxon>Ecdysozoa</taxon>
        <taxon>Nematoda</taxon>
        <taxon>Chromadorea</taxon>
        <taxon>Rhabditida</taxon>
        <taxon>Rhabditina</taxon>
        <taxon>Rhabditomorpha</taxon>
        <taxon>Strongyloidea</taxon>
        <taxon>Strongylidae</taxon>
        <taxon>Cylicostephanus</taxon>
    </lineage>
</organism>
<reference evidence="2 3" key="1">
    <citation type="submission" date="2018-11" db="EMBL/GenBank/DDBJ databases">
        <authorList>
            <consortium name="Pathogen Informatics"/>
        </authorList>
    </citation>
    <scope>NUCLEOTIDE SEQUENCE [LARGE SCALE GENOMIC DNA]</scope>
</reference>